<keyword evidence="9 13" id="KW-0539">Nucleus</keyword>
<dbReference type="PROSITE" id="PS50118">
    <property type="entry name" value="HMG_BOX_2"/>
    <property type="match status" value="1"/>
</dbReference>
<dbReference type="GO" id="GO:0000785">
    <property type="term" value="C:chromatin"/>
    <property type="evidence" value="ECO:0007669"/>
    <property type="project" value="TreeGrafter"/>
</dbReference>
<dbReference type="FunFam" id="1.10.30.10:FF:000001">
    <property type="entry name" value="transcription factor 7 isoform X2"/>
    <property type="match status" value="1"/>
</dbReference>
<dbReference type="GO" id="GO:0007476">
    <property type="term" value="P:imaginal disc-derived wing morphogenesis"/>
    <property type="evidence" value="ECO:0007669"/>
    <property type="project" value="UniProtKB-ARBA"/>
</dbReference>
<evidence type="ECO:0000256" key="11">
    <source>
        <dbReference type="ARBA" id="ARBA00061799"/>
    </source>
</evidence>
<dbReference type="Gene3D" id="1.10.30.10">
    <property type="entry name" value="High mobility group box domain"/>
    <property type="match status" value="1"/>
</dbReference>
<evidence type="ECO:0000256" key="10">
    <source>
        <dbReference type="ARBA" id="ARBA00053480"/>
    </source>
</evidence>
<evidence type="ECO:0000256" key="5">
    <source>
        <dbReference type="ARBA" id="ARBA00023015"/>
    </source>
</evidence>
<dbReference type="GO" id="GO:1990907">
    <property type="term" value="C:beta-catenin-TCF complex"/>
    <property type="evidence" value="ECO:0007669"/>
    <property type="project" value="TreeGrafter"/>
</dbReference>
<evidence type="ECO:0000256" key="13">
    <source>
        <dbReference type="PROSITE-ProRule" id="PRU00267"/>
    </source>
</evidence>
<dbReference type="GO" id="GO:0010628">
    <property type="term" value="P:positive regulation of gene expression"/>
    <property type="evidence" value="ECO:0007669"/>
    <property type="project" value="UniProtKB-ARBA"/>
</dbReference>
<organism evidence="16 17">
    <name type="scientific">Parthenolecanium corni</name>
    <dbReference type="NCBI Taxonomy" id="536013"/>
    <lineage>
        <taxon>Eukaryota</taxon>
        <taxon>Metazoa</taxon>
        <taxon>Ecdysozoa</taxon>
        <taxon>Arthropoda</taxon>
        <taxon>Hexapoda</taxon>
        <taxon>Insecta</taxon>
        <taxon>Pterygota</taxon>
        <taxon>Neoptera</taxon>
        <taxon>Paraneoptera</taxon>
        <taxon>Hemiptera</taxon>
        <taxon>Sternorrhyncha</taxon>
        <taxon>Coccoidea</taxon>
        <taxon>Coccidae</taxon>
        <taxon>Parthenolecanium</taxon>
    </lineage>
</organism>
<dbReference type="Proteomes" id="UP001367676">
    <property type="component" value="Unassembled WGS sequence"/>
</dbReference>
<evidence type="ECO:0000256" key="4">
    <source>
        <dbReference type="ARBA" id="ARBA00022716"/>
    </source>
</evidence>
<evidence type="ECO:0000256" key="7">
    <source>
        <dbReference type="ARBA" id="ARBA00023159"/>
    </source>
</evidence>
<evidence type="ECO:0000256" key="1">
    <source>
        <dbReference type="ARBA" id="ARBA00004123"/>
    </source>
</evidence>
<dbReference type="InterPro" id="IPR004875">
    <property type="entry name" value="DDE_SF_endonuclease_dom"/>
</dbReference>
<evidence type="ECO:0000256" key="8">
    <source>
        <dbReference type="ARBA" id="ARBA00023163"/>
    </source>
</evidence>
<comment type="subcellular location">
    <subcellularLocation>
        <location evidence="1">Nucleus</location>
    </subcellularLocation>
</comment>
<evidence type="ECO:0000259" key="15">
    <source>
        <dbReference type="PROSITE" id="PS50118"/>
    </source>
</evidence>
<gene>
    <name evidence="16" type="ORF">V9T40_011184</name>
</gene>
<comment type="function">
    <text evidence="10">Segment polarity protein. Functions together with arm to transduce the Wingless (Wg) signal in embryos and in developing adult tissues. Acts as a transcriptional activator, but in the absence of arm, it binds to gro and acts as a transcriptional repressor of wg-responsive genes.</text>
</comment>
<evidence type="ECO:0000256" key="3">
    <source>
        <dbReference type="ARBA" id="ARBA00022687"/>
    </source>
</evidence>
<comment type="similarity">
    <text evidence="2">Belongs to the TCF/LEF family.</text>
</comment>
<dbReference type="GO" id="GO:0000978">
    <property type="term" value="F:RNA polymerase II cis-regulatory region sequence-specific DNA binding"/>
    <property type="evidence" value="ECO:0007669"/>
    <property type="project" value="TreeGrafter"/>
</dbReference>
<evidence type="ECO:0000256" key="12">
    <source>
        <dbReference type="ARBA" id="ARBA00080285"/>
    </source>
</evidence>
<protein>
    <recommendedName>
        <fullName evidence="12">dTCF</fullName>
    </recommendedName>
</protein>
<keyword evidence="4" id="KW-0217">Developmental protein</keyword>
<keyword evidence="7" id="KW-0010">Activator</keyword>
<evidence type="ECO:0000256" key="9">
    <source>
        <dbReference type="ARBA" id="ARBA00023242"/>
    </source>
</evidence>
<dbReference type="InterPro" id="IPR009071">
    <property type="entry name" value="HMG_box_dom"/>
</dbReference>
<evidence type="ECO:0000313" key="17">
    <source>
        <dbReference type="Proteomes" id="UP001367676"/>
    </source>
</evidence>
<dbReference type="Pfam" id="PF03184">
    <property type="entry name" value="DDE_1"/>
    <property type="match status" value="1"/>
</dbReference>
<dbReference type="GO" id="GO:0007500">
    <property type="term" value="P:mesodermal cell fate determination"/>
    <property type="evidence" value="ECO:0007669"/>
    <property type="project" value="UniProtKB-ARBA"/>
</dbReference>
<feature type="region of interest" description="Disordered" evidence="14">
    <location>
        <begin position="714"/>
        <end position="746"/>
    </location>
</feature>
<dbReference type="PANTHER" id="PTHR10373">
    <property type="entry name" value="TRANSCRIPTION FACTOR 7 FAMILY MEMBER"/>
    <property type="match status" value="1"/>
</dbReference>
<proteinExistence type="inferred from homology"/>
<dbReference type="Pfam" id="PF00505">
    <property type="entry name" value="HMG_box"/>
    <property type="match status" value="1"/>
</dbReference>
<dbReference type="PANTHER" id="PTHR10373:SF38">
    <property type="entry name" value="PROTEIN PANGOLIN, ISOFORM J"/>
    <property type="match status" value="1"/>
</dbReference>
<feature type="DNA-binding region" description="HMG box" evidence="13">
    <location>
        <begin position="747"/>
        <end position="815"/>
    </location>
</feature>
<dbReference type="AlphaFoldDB" id="A0AAN9T8U3"/>
<sequence>MASSRGPMDTKRLVNGNTIRGNSNHKRPKWEHQPSAKCRIRSSRKSLPYCLCSRRATICLLNRRRLRQARFRRLLRRESAEVEIHNEEDLEKQLLQAYELENPTNWPSSDHELVVRLRQLADKWLCPPNLKAKITAGWVANWRRKFGVGKDTDRKTEDESSAPKVGVVIDGQKEEVAVKVEMVECSQSNADLEQILSGYQEDEVYICFCFEFCWSSLPDRQLGARGGGAGGLEGRVSSASGSEGGAEENSVFVLMAANRSGRHRTRLCVVGKEWRPACLRHVNMLSQPVVYAGGGDGHITSDLFAWWFYHEFSPGALTINRKVALLAEAKPYLPCQEFVSSDARAQLLLVPGAGERTAEGGEAAAQALNIIETELRVRYAKLLLTSVFFEDRAVSVHSYVAQFTLREAFPLLHKAWLTIRIESFARHYRMAVAGAIDGSVTDVFNEPDDGRLLLELQWMSHDLGLKITDDDLLKWAYSGFVSASFADGATLQGRKLKVEPTDGEEEVPTASDAVTHLSKALAWMETEPLDPNYLLFIGEIVLMAKQASKMGLAPPTHPGTALPFFCHNGEHLTQPPPAHMGYNPYQLDPKGSGEYWRGLRGSPPGPGDWKRLGLLATSGLPRPPLYPFTTSQYPYPMLSPEMTQVAASWHSSGVYPISSSSSPGFRSPYPSSTIPRFSPTGILPGHPPGLSPHSHPAIVTPGPKQELIHSEMNHRSSLDQKNSSNDSSKLQDSCHNSNSQDKKKSHIKKPLNAFMLYMKEMRAKVVAECTLKESAAINQILGRRWHSLSREEQAKYYEKARQEKQLHMELYPGWSARDNYGYGTKKKKRKKERVPIQDSGGGTPKILSKWPVSLFLYSLLKSH</sequence>
<evidence type="ECO:0000256" key="14">
    <source>
        <dbReference type="SAM" id="MobiDB-lite"/>
    </source>
</evidence>
<evidence type="ECO:0000256" key="6">
    <source>
        <dbReference type="ARBA" id="ARBA00023125"/>
    </source>
</evidence>
<feature type="domain" description="HMG box" evidence="15">
    <location>
        <begin position="747"/>
        <end position="815"/>
    </location>
</feature>
<dbReference type="GO" id="GO:0045892">
    <property type="term" value="P:negative regulation of DNA-templated transcription"/>
    <property type="evidence" value="ECO:0007669"/>
    <property type="project" value="UniProtKB-ARBA"/>
</dbReference>
<dbReference type="EMBL" id="JBBCAQ010000037">
    <property type="protein sequence ID" value="KAK7573993.1"/>
    <property type="molecule type" value="Genomic_DNA"/>
</dbReference>
<dbReference type="GO" id="GO:0007367">
    <property type="term" value="P:segment polarity determination"/>
    <property type="evidence" value="ECO:0007669"/>
    <property type="project" value="UniProtKB-KW"/>
</dbReference>
<evidence type="ECO:0000313" key="16">
    <source>
        <dbReference type="EMBL" id="KAK7573993.1"/>
    </source>
</evidence>
<keyword evidence="17" id="KW-1185">Reference proteome</keyword>
<dbReference type="CDD" id="cd21996">
    <property type="entry name" value="HMG-box_TCF7-like"/>
    <property type="match status" value="1"/>
</dbReference>
<dbReference type="InterPro" id="IPR036910">
    <property type="entry name" value="HMG_box_dom_sf"/>
</dbReference>
<evidence type="ECO:0000256" key="2">
    <source>
        <dbReference type="ARBA" id="ARBA00006569"/>
    </source>
</evidence>
<dbReference type="GO" id="GO:0072091">
    <property type="term" value="P:regulation of stem cell proliferation"/>
    <property type="evidence" value="ECO:0007669"/>
    <property type="project" value="UniProtKB-ARBA"/>
</dbReference>
<keyword evidence="6 13" id="KW-0238">DNA-binding</keyword>
<dbReference type="GO" id="GO:0019900">
    <property type="term" value="F:kinase binding"/>
    <property type="evidence" value="ECO:0007669"/>
    <property type="project" value="UniProtKB-ARBA"/>
</dbReference>
<comment type="subunit">
    <text evidence="11">Binds to the beta-catenin homolog arm or to gro.</text>
</comment>
<dbReference type="GO" id="GO:0001228">
    <property type="term" value="F:DNA-binding transcription activator activity, RNA polymerase II-specific"/>
    <property type="evidence" value="ECO:0007669"/>
    <property type="project" value="UniProtKB-ARBA"/>
</dbReference>
<reference evidence="16 17" key="1">
    <citation type="submission" date="2024-03" db="EMBL/GenBank/DDBJ databases">
        <title>Adaptation during the transition from Ophiocordyceps entomopathogen to insect associate is accompanied by gene loss and intensified selection.</title>
        <authorList>
            <person name="Ward C.M."/>
            <person name="Onetto C.A."/>
            <person name="Borneman A.R."/>
        </authorList>
    </citation>
    <scope>NUCLEOTIDE SEQUENCE [LARGE SCALE GENOMIC DNA]</scope>
    <source>
        <strain evidence="16">AWRI1</strain>
        <tissue evidence="16">Single Adult Female</tissue>
    </source>
</reference>
<dbReference type="GO" id="GO:0060070">
    <property type="term" value="P:canonical Wnt signaling pathway"/>
    <property type="evidence" value="ECO:0007669"/>
    <property type="project" value="TreeGrafter"/>
</dbReference>
<feature type="compositionally biased region" description="Low complexity" evidence="14">
    <location>
        <begin position="659"/>
        <end position="672"/>
    </location>
</feature>
<name>A0AAN9T8U3_9HEMI</name>
<feature type="compositionally biased region" description="Polar residues" evidence="14">
    <location>
        <begin position="719"/>
        <end position="739"/>
    </location>
</feature>
<dbReference type="SUPFAM" id="SSF47095">
    <property type="entry name" value="HMG-box"/>
    <property type="match status" value="1"/>
</dbReference>
<dbReference type="GO" id="GO:0007435">
    <property type="term" value="P:salivary gland morphogenesis"/>
    <property type="evidence" value="ECO:0007669"/>
    <property type="project" value="UniProtKB-ARBA"/>
</dbReference>
<dbReference type="GO" id="GO:0035277">
    <property type="term" value="P:spiracle morphogenesis, open tracheal system"/>
    <property type="evidence" value="ECO:0007669"/>
    <property type="project" value="UniProtKB-ARBA"/>
</dbReference>
<keyword evidence="5" id="KW-0805">Transcription regulation</keyword>
<dbReference type="InterPro" id="IPR024940">
    <property type="entry name" value="TCF/LEF"/>
</dbReference>
<comment type="caution">
    <text evidence="16">The sequence shown here is derived from an EMBL/GenBank/DDBJ whole genome shotgun (WGS) entry which is preliminary data.</text>
</comment>
<keyword evidence="4" id="KW-0709">Segmentation polarity protein</keyword>
<feature type="region of interest" description="Disordered" evidence="14">
    <location>
        <begin position="1"/>
        <end position="37"/>
    </location>
</feature>
<dbReference type="SMART" id="SM00398">
    <property type="entry name" value="HMG"/>
    <property type="match status" value="1"/>
</dbReference>
<feature type="region of interest" description="Disordered" evidence="14">
    <location>
        <begin position="659"/>
        <end position="701"/>
    </location>
</feature>
<keyword evidence="8" id="KW-0804">Transcription</keyword>
<keyword evidence="3" id="KW-0879">Wnt signaling pathway</keyword>
<dbReference type="GO" id="GO:0001222">
    <property type="term" value="F:transcription corepressor binding"/>
    <property type="evidence" value="ECO:0007669"/>
    <property type="project" value="UniProtKB-ARBA"/>
</dbReference>
<accession>A0AAN9T8U3</accession>